<dbReference type="InterPro" id="IPR036259">
    <property type="entry name" value="MFS_trans_sf"/>
</dbReference>
<evidence type="ECO:0000256" key="7">
    <source>
        <dbReference type="ARBA" id="ARBA00023136"/>
    </source>
</evidence>
<organism evidence="10">
    <name type="scientific">mine drainage metagenome</name>
    <dbReference type="NCBI Taxonomy" id="410659"/>
    <lineage>
        <taxon>unclassified sequences</taxon>
        <taxon>metagenomes</taxon>
        <taxon>ecological metagenomes</taxon>
    </lineage>
</organism>
<feature type="transmembrane region" description="Helical" evidence="8">
    <location>
        <begin position="12"/>
        <end position="32"/>
    </location>
</feature>
<comment type="similarity">
    <text evidence="2">Belongs to the major facilitator superfamily. EmrB family.</text>
</comment>
<feature type="transmembrane region" description="Helical" evidence="8">
    <location>
        <begin position="362"/>
        <end position="384"/>
    </location>
</feature>
<feature type="transmembrane region" description="Helical" evidence="8">
    <location>
        <begin position="79"/>
        <end position="99"/>
    </location>
</feature>
<dbReference type="GO" id="GO:0005886">
    <property type="term" value="C:plasma membrane"/>
    <property type="evidence" value="ECO:0007669"/>
    <property type="project" value="UniProtKB-SubCell"/>
</dbReference>
<keyword evidence="7 8" id="KW-0472">Membrane</keyword>
<dbReference type="InterPro" id="IPR011701">
    <property type="entry name" value="MFS"/>
</dbReference>
<keyword evidence="3" id="KW-0813">Transport</keyword>
<comment type="caution">
    <text evidence="10">The sequence shown here is derived from an EMBL/GenBank/DDBJ whole genome shotgun (WGS) entry which is preliminary data.</text>
</comment>
<dbReference type="CDD" id="cd17503">
    <property type="entry name" value="MFS_LmrB_MDR_like"/>
    <property type="match status" value="1"/>
</dbReference>
<protein>
    <submittedName>
        <fullName evidence="10">Multidrug export protein EmrB</fullName>
    </submittedName>
</protein>
<dbReference type="PRINTS" id="PR01036">
    <property type="entry name" value="TCRTETB"/>
</dbReference>
<feature type="transmembrane region" description="Helical" evidence="8">
    <location>
        <begin position="200"/>
        <end position="219"/>
    </location>
</feature>
<dbReference type="Pfam" id="PF07690">
    <property type="entry name" value="MFS_1"/>
    <property type="match status" value="1"/>
</dbReference>
<evidence type="ECO:0000256" key="8">
    <source>
        <dbReference type="SAM" id="Phobius"/>
    </source>
</evidence>
<dbReference type="InterPro" id="IPR004638">
    <property type="entry name" value="EmrB-like"/>
</dbReference>
<dbReference type="AlphaFoldDB" id="A0A1J5SYG5"/>
<dbReference type="InterPro" id="IPR020846">
    <property type="entry name" value="MFS_dom"/>
</dbReference>
<proteinExistence type="inferred from homology"/>
<evidence type="ECO:0000256" key="1">
    <source>
        <dbReference type="ARBA" id="ARBA00004651"/>
    </source>
</evidence>
<dbReference type="EMBL" id="MLJW01000014">
    <property type="protein sequence ID" value="OIR13626.1"/>
    <property type="molecule type" value="Genomic_DNA"/>
</dbReference>
<name>A0A1J5SYG5_9ZZZZ</name>
<dbReference type="SUPFAM" id="SSF103473">
    <property type="entry name" value="MFS general substrate transporter"/>
    <property type="match status" value="1"/>
</dbReference>
<feature type="transmembrane region" description="Helical" evidence="8">
    <location>
        <begin position="52"/>
        <end position="72"/>
    </location>
</feature>
<feature type="transmembrane region" description="Helical" evidence="8">
    <location>
        <begin position="333"/>
        <end position="350"/>
    </location>
</feature>
<feature type="transmembrane region" description="Helical" evidence="8">
    <location>
        <begin position="231"/>
        <end position="253"/>
    </location>
</feature>
<keyword evidence="6 8" id="KW-1133">Transmembrane helix</keyword>
<feature type="domain" description="Major facilitator superfamily (MFS) profile" evidence="9">
    <location>
        <begin position="14"/>
        <end position="510"/>
    </location>
</feature>
<dbReference type="PANTHER" id="PTHR42718">
    <property type="entry name" value="MAJOR FACILITATOR SUPERFAMILY MULTIDRUG TRANSPORTER MFSC"/>
    <property type="match status" value="1"/>
</dbReference>
<sequence length="523" mass="56273">MSGVEDPRANRWAVLIIVVLGTFMAILDASVVNVALPHMMSSFGVDREQIEWVATGYMLTSAVVMPFMGWIATRVDYKFLYLSCLALFTLGSVACAFSWSYGSLIAFRVIQALGGGGIQPTGMAIVAELFEPHERGRALGIYGTGIQAGPALGPTLGGYLTDTFNWRTIFSVNLPFGIVVLILGMIIMRPLKSSGARRTFDFAGFGFLAIGLVAGLTALSNGQIKGWDSSYIHLCEALTVIGFVMFVAVELAVEHPLIDLRLFLVRNFSLSVILTIVRAIGLFGSVFLFPLFLENLMGYTPVDTGLWMIPGAIAVALSMPVAGWLADRYKPSYLIAIGCAMLSMYLFFFAQLDPLSGSMALVWPQVLRGVGLSLLVAPLIAAALNSVGRKDVAMASSFLSVSQNVGGAIGIAMINTFVTDAIQRHAVRIGERIPVESARFFSRLGLRAESVIFRHEPGIVANPQVKVMFVAGRAIERHAQVMAYDNGFMLAALIVLVVGVPLGLLFKPARHHGNGNKEAVAGE</sequence>
<feature type="transmembrane region" description="Helical" evidence="8">
    <location>
        <begin position="265"/>
        <end position="293"/>
    </location>
</feature>
<dbReference type="GO" id="GO:0022857">
    <property type="term" value="F:transmembrane transporter activity"/>
    <property type="evidence" value="ECO:0007669"/>
    <property type="project" value="InterPro"/>
</dbReference>
<feature type="transmembrane region" description="Helical" evidence="8">
    <location>
        <begin position="166"/>
        <end position="188"/>
    </location>
</feature>
<keyword evidence="4" id="KW-1003">Cell membrane</keyword>
<evidence type="ECO:0000259" key="9">
    <source>
        <dbReference type="PROSITE" id="PS50850"/>
    </source>
</evidence>
<reference evidence="10" key="1">
    <citation type="submission" date="2016-10" db="EMBL/GenBank/DDBJ databases">
        <title>Sequence of Gallionella enrichment culture.</title>
        <authorList>
            <person name="Poehlein A."/>
            <person name="Muehling M."/>
            <person name="Daniel R."/>
        </authorList>
    </citation>
    <scope>NUCLEOTIDE SEQUENCE</scope>
</reference>
<feature type="transmembrane region" description="Helical" evidence="8">
    <location>
        <begin position="305"/>
        <end position="326"/>
    </location>
</feature>
<evidence type="ECO:0000256" key="4">
    <source>
        <dbReference type="ARBA" id="ARBA00022475"/>
    </source>
</evidence>
<dbReference type="Gene3D" id="1.20.1720.10">
    <property type="entry name" value="Multidrug resistance protein D"/>
    <property type="match status" value="1"/>
</dbReference>
<evidence type="ECO:0000256" key="6">
    <source>
        <dbReference type="ARBA" id="ARBA00022989"/>
    </source>
</evidence>
<evidence type="ECO:0000256" key="5">
    <source>
        <dbReference type="ARBA" id="ARBA00022692"/>
    </source>
</evidence>
<comment type="subcellular location">
    <subcellularLocation>
        <location evidence="1">Cell membrane</location>
        <topology evidence="1">Multi-pass membrane protein</topology>
    </subcellularLocation>
</comment>
<feature type="transmembrane region" description="Helical" evidence="8">
    <location>
        <begin position="487"/>
        <end position="506"/>
    </location>
</feature>
<dbReference type="PROSITE" id="PS50850">
    <property type="entry name" value="MFS"/>
    <property type="match status" value="1"/>
</dbReference>
<accession>A0A1J5SYG5</accession>
<evidence type="ECO:0000313" key="10">
    <source>
        <dbReference type="EMBL" id="OIR13626.1"/>
    </source>
</evidence>
<gene>
    <name evidence="10" type="primary">emrB_6</name>
    <name evidence="10" type="ORF">GALL_54450</name>
</gene>
<evidence type="ECO:0000256" key="2">
    <source>
        <dbReference type="ARBA" id="ARBA00008537"/>
    </source>
</evidence>
<dbReference type="Gene3D" id="1.20.1250.20">
    <property type="entry name" value="MFS general substrate transporter like domains"/>
    <property type="match status" value="1"/>
</dbReference>
<dbReference type="NCBIfam" id="TIGR00711">
    <property type="entry name" value="efflux_EmrB"/>
    <property type="match status" value="1"/>
</dbReference>
<keyword evidence="5 8" id="KW-0812">Transmembrane</keyword>
<evidence type="ECO:0000256" key="3">
    <source>
        <dbReference type="ARBA" id="ARBA00022448"/>
    </source>
</evidence>
<dbReference type="PANTHER" id="PTHR42718:SF9">
    <property type="entry name" value="MAJOR FACILITATOR SUPERFAMILY MULTIDRUG TRANSPORTER MFSC"/>
    <property type="match status" value="1"/>
</dbReference>